<evidence type="ECO:0000313" key="1">
    <source>
        <dbReference type="EMBL" id="RUP47275.1"/>
    </source>
</evidence>
<dbReference type="Proteomes" id="UP000268093">
    <property type="component" value="Unassembled WGS sequence"/>
</dbReference>
<accession>A0A433D8W1</accession>
<dbReference type="AlphaFoldDB" id="A0A433D8W1"/>
<protein>
    <recommendedName>
        <fullName evidence="3">DUF5615 domain-containing protein</fullName>
    </recommendedName>
</protein>
<evidence type="ECO:0008006" key="3">
    <source>
        <dbReference type="Google" id="ProtNLM"/>
    </source>
</evidence>
<organism evidence="1 2">
    <name type="scientific">Jimgerdemannia flammicorona</name>
    <dbReference type="NCBI Taxonomy" id="994334"/>
    <lineage>
        <taxon>Eukaryota</taxon>
        <taxon>Fungi</taxon>
        <taxon>Fungi incertae sedis</taxon>
        <taxon>Mucoromycota</taxon>
        <taxon>Mucoromycotina</taxon>
        <taxon>Endogonomycetes</taxon>
        <taxon>Endogonales</taxon>
        <taxon>Endogonaceae</taxon>
        <taxon>Jimgerdemannia</taxon>
    </lineage>
</organism>
<dbReference type="EMBL" id="RBNI01004734">
    <property type="protein sequence ID" value="RUP47275.1"/>
    <property type="molecule type" value="Genomic_DNA"/>
</dbReference>
<name>A0A433D8W1_9FUNG</name>
<gene>
    <name evidence="1" type="ORF">BC936DRAFT_145920</name>
</gene>
<evidence type="ECO:0000313" key="2">
    <source>
        <dbReference type="Proteomes" id="UP000268093"/>
    </source>
</evidence>
<keyword evidence="2" id="KW-1185">Reference proteome</keyword>
<sequence>MSPNSLQWFFALRWCTESPTMSVFKCKFDEHFLDVVRRNVLAEFKSHFTDPDGFVDDVDIEGIRGQDDATVLIHAANTGRTLITNDADVFFLPDNTYGTIVLRGGVREVNGPSWCNLNRFSRDERKEVFCLLFRNYMADMER</sequence>
<reference evidence="1 2" key="1">
    <citation type="journal article" date="2018" name="New Phytol.">
        <title>Phylogenomics of Endogonaceae and evolution of mycorrhizas within Mucoromycota.</title>
        <authorList>
            <person name="Chang Y."/>
            <person name="Desiro A."/>
            <person name="Na H."/>
            <person name="Sandor L."/>
            <person name="Lipzen A."/>
            <person name="Clum A."/>
            <person name="Barry K."/>
            <person name="Grigoriev I.V."/>
            <person name="Martin F.M."/>
            <person name="Stajich J.E."/>
            <person name="Smith M.E."/>
            <person name="Bonito G."/>
            <person name="Spatafora J.W."/>
        </authorList>
    </citation>
    <scope>NUCLEOTIDE SEQUENCE [LARGE SCALE GENOMIC DNA]</scope>
    <source>
        <strain evidence="1 2">GMNB39</strain>
    </source>
</reference>
<proteinExistence type="predicted"/>
<comment type="caution">
    <text evidence="1">The sequence shown here is derived from an EMBL/GenBank/DDBJ whole genome shotgun (WGS) entry which is preliminary data.</text>
</comment>